<dbReference type="Pfam" id="PF00097">
    <property type="entry name" value="zf-C3HC4"/>
    <property type="match status" value="1"/>
</dbReference>
<evidence type="ECO:0000313" key="15">
    <source>
        <dbReference type="Proteomes" id="UP001222027"/>
    </source>
</evidence>
<dbReference type="InterPro" id="IPR018957">
    <property type="entry name" value="Znf_C3HC4_RING-type"/>
</dbReference>
<name>A0AAV8Q006_ENSVE</name>
<feature type="compositionally biased region" description="Low complexity" evidence="12">
    <location>
        <begin position="462"/>
        <end position="472"/>
    </location>
</feature>
<keyword evidence="4 11" id="KW-0808">Transferase</keyword>
<dbReference type="SUPFAM" id="SSF57850">
    <property type="entry name" value="RING/U-box"/>
    <property type="match status" value="1"/>
</dbReference>
<dbReference type="GO" id="GO:0008270">
    <property type="term" value="F:zinc ion binding"/>
    <property type="evidence" value="ECO:0007669"/>
    <property type="project" value="UniProtKB-KW"/>
</dbReference>
<dbReference type="Gene3D" id="3.30.40.10">
    <property type="entry name" value="Zinc/RING finger domain, C3HC4 (zinc finger)"/>
    <property type="match status" value="1"/>
</dbReference>
<evidence type="ECO:0000313" key="14">
    <source>
        <dbReference type="EMBL" id="KAJ8499040.1"/>
    </source>
</evidence>
<evidence type="ECO:0000256" key="3">
    <source>
        <dbReference type="ARBA" id="ARBA00004906"/>
    </source>
</evidence>
<comment type="caution">
    <text evidence="14">The sequence shown here is derived from an EMBL/GenBank/DDBJ whole genome shotgun (WGS) entry which is preliminary data.</text>
</comment>
<dbReference type="GO" id="GO:0006511">
    <property type="term" value="P:ubiquitin-dependent protein catabolic process"/>
    <property type="evidence" value="ECO:0007669"/>
    <property type="project" value="UniProtKB-UniRule"/>
</dbReference>
<dbReference type="InterPro" id="IPR001841">
    <property type="entry name" value="Znf_RING"/>
</dbReference>
<dbReference type="InterPro" id="IPR045103">
    <property type="entry name" value="RNF5/RNF185-like"/>
</dbReference>
<feature type="region of interest" description="Disordered" evidence="12">
    <location>
        <begin position="370"/>
        <end position="392"/>
    </location>
</feature>
<dbReference type="PROSITE" id="PS50089">
    <property type="entry name" value="ZF_RING_2"/>
    <property type="match status" value="1"/>
</dbReference>
<evidence type="ECO:0000256" key="7">
    <source>
        <dbReference type="ARBA" id="ARBA00022786"/>
    </source>
</evidence>
<proteinExistence type="predicted"/>
<comment type="function">
    <text evidence="11">E3 ubiquitin-protein ligase.</text>
</comment>
<dbReference type="Proteomes" id="UP001222027">
    <property type="component" value="Unassembled WGS sequence"/>
</dbReference>
<evidence type="ECO:0000256" key="10">
    <source>
        <dbReference type="PROSITE-ProRule" id="PRU00175"/>
    </source>
</evidence>
<comment type="pathway">
    <text evidence="3 11">Protein modification; protein ubiquitination.</text>
</comment>
<feature type="region of interest" description="Disordered" evidence="12">
    <location>
        <begin position="84"/>
        <end position="163"/>
    </location>
</feature>
<feature type="region of interest" description="Disordered" evidence="12">
    <location>
        <begin position="490"/>
        <end position="515"/>
    </location>
</feature>
<evidence type="ECO:0000256" key="6">
    <source>
        <dbReference type="ARBA" id="ARBA00022771"/>
    </source>
</evidence>
<feature type="region of interest" description="Disordered" evidence="12">
    <location>
        <begin position="454"/>
        <end position="477"/>
    </location>
</feature>
<dbReference type="GO" id="GO:0005789">
    <property type="term" value="C:endoplasmic reticulum membrane"/>
    <property type="evidence" value="ECO:0007669"/>
    <property type="project" value="UniProtKB-SubCell"/>
</dbReference>
<dbReference type="AlphaFoldDB" id="A0AAV8Q006"/>
<gene>
    <name evidence="14" type="ORF">OPV22_009592</name>
</gene>
<dbReference type="InterPro" id="IPR013083">
    <property type="entry name" value="Znf_RING/FYVE/PHD"/>
</dbReference>
<evidence type="ECO:0000259" key="13">
    <source>
        <dbReference type="PROSITE" id="PS50089"/>
    </source>
</evidence>
<evidence type="ECO:0000256" key="8">
    <source>
        <dbReference type="ARBA" id="ARBA00022833"/>
    </source>
</evidence>
<evidence type="ECO:0000256" key="2">
    <source>
        <dbReference type="ARBA" id="ARBA00004308"/>
    </source>
</evidence>
<evidence type="ECO:0000256" key="5">
    <source>
        <dbReference type="ARBA" id="ARBA00022723"/>
    </source>
</evidence>
<feature type="compositionally biased region" description="Basic and acidic residues" evidence="12">
    <location>
        <begin position="370"/>
        <end position="380"/>
    </location>
</feature>
<feature type="domain" description="RING-type" evidence="13">
    <location>
        <begin position="312"/>
        <end position="353"/>
    </location>
</feature>
<reference evidence="14 15" key="1">
    <citation type="submission" date="2022-12" db="EMBL/GenBank/DDBJ databases">
        <title>Chromosome-scale assembly of the Ensete ventricosum genome.</title>
        <authorList>
            <person name="Dussert Y."/>
            <person name="Stocks J."/>
            <person name="Wendawek A."/>
            <person name="Woldeyes F."/>
            <person name="Nichols R.A."/>
            <person name="Borrell J.S."/>
        </authorList>
    </citation>
    <scope>NUCLEOTIDE SEQUENCE [LARGE SCALE GENOMIC DNA]</scope>
    <source>
        <strain evidence="15">cv. Maze</strain>
        <tissue evidence="14">Seeds</tissue>
    </source>
</reference>
<comment type="catalytic activity">
    <reaction evidence="1 11">
        <text>S-ubiquitinyl-[E2 ubiquitin-conjugating enzyme]-L-cysteine + [acceptor protein]-L-lysine = [E2 ubiquitin-conjugating enzyme]-L-cysteine + N(6)-ubiquitinyl-[acceptor protein]-L-lysine.</text>
        <dbReference type="EC" id="2.3.2.27"/>
    </reaction>
</comment>
<organism evidence="14 15">
    <name type="scientific">Ensete ventricosum</name>
    <name type="common">Abyssinian banana</name>
    <name type="synonym">Musa ensete</name>
    <dbReference type="NCBI Taxonomy" id="4639"/>
    <lineage>
        <taxon>Eukaryota</taxon>
        <taxon>Viridiplantae</taxon>
        <taxon>Streptophyta</taxon>
        <taxon>Embryophyta</taxon>
        <taxon>Tracheophyta</taxon>
        <taxon>Spermatophyta</taxon>
        <taxon>Magnoliopsida</taxon>
        <taxon>Liliopsida</taxon>
        <taxon>Zingiberales</taxon>
        <taxon>Musaceae</taxon>
        <taxon>Ensete</taxon>
    </lineage>
</organism>
<dbReference type="PANTHER" id="PTHR12313">
    <property type="entry name" value="E3 UBIQUITIN-PROTEIN LIGASE RNF5-RELATED"/>
    <property type="match status" value="1"/>
</dbReference>
<keyword evidence="8 11" id="KW-0862">Zinc</keyword>
<dbReference type="SMART" id="SM00184">
    <property type="entry name" value="RING"/>
    <property type="match status" value="1"/>
</dbReference>
<protein>
    <recommendedName>
        <fullName evidence="11">E3 ubiquitin-protein ligase RMA</fullName>
        <ecNumber evidence="11">2.3.2.27</ecNumber>
    </recommendedName>
    <alternativeName>
        <fullName evidence="11">Protein RING membrane-anchor</fullName>
    </alternativeName>
    <alternativeName>
        <fullName evidence="11">RING-type E3 ubiquitin transferase RMA</fullName>
    </alternativeName>
</protein>
<keyword evidence="15" id="KW-1185">Reference proteome</keyword>
<evidence type="ECO:0000256" key="12">
    <source>
        <dbReference type="SAM" id="MobiDB-lite"/>
    </source>
</evidence>
<dbReference type="InterPro" id="IPR017907">
    <property type="entry name" value="Znf_RING_CS"/>
</dbReference>
<keyword evidence="7 11" id="KW-0833">Ubl conjugation pathway</keyword>
<sequence>MDACGGLGRDVALAMMDCRSAQDLGFARRTCCWNEIAGEFSLKLVLKIRGLEKKYGCRDLGSDLTLSSVHLPWSPIAEETHVSAPYSPSNALSTPDILPADPLHAPDNNNPGSEYNPNSSSREPNYAPESQSFDDPYTLPPVPGNGPLIPERSPLVPSQPVPPLQFVSQPSACGVDAQIGYPPPPQLSSRTAHRQVEATLGVYSQIRLSDLTAQGDALSVQQELREHPEYRFQRLIELTNRLWGRNRRPSNDGQRFDSGAHSLTSPERLMHDIVQSQRALEASRKCAEGKEVEYLDKKNEDKSGNTAANFECNICYELAKDPVVTPCGHLFCWFCLYQWLHAHSVNSECPVCKGHVLEINVTPIYGRGGEETKDHKKCGEDGQSGLKIPPRPHANRIESFRQQVRDRLEEGIANSRRNDVDEEVHDGVRLEGYRPSRRQGRFGAARTLATRRMRRIQREEGTGSNSTGLGLLRDPTSGHPLVPSAVFQDGVDLSRPAGSPTSSLNHHSPEPLHQHSHRVEPVMVSDQASASSSVAVIHGDTTGVNPSAGTSAAGPSNSVFFIFQDFEPQDNLATCSFCLVHINAQTFPHWFSVDRLLVKLKILTGLLKNTTLGVMFAMKQLGDWSLYDSDFGSWCLGPNDGYSNEPVRCVNGASIAILHRRCHVLRNEPQGDEASVCGAGH</sequence>
<keyword evidence="6 10" id="KW-0863">Zinc-finger</keyword>
<dbReference type="EC" id="2.3.2.27" evidence="11"/>
<evidence type="ECO:0000256" key="4">
    <source>
        <dbReference type="ARBA" id="ARBA00022679"/>
    </source>
</evidence>
<dbReference type="GO" id="GO:0061630">
    <property type="term" value="F:ubiquitin protein ligase activity"/>
    <property type="evidence" value="ECO:0007669"/>
    <property type="project" value="UniProtKB-UniRule"/>
</dbReference>
<dbReference type="EMBL" id="JAQQAF010000003">
    <property type="protein sequence ID" value="KAJ8499040.1"/>
    <property type="molecule type" value="Genomic_DNA"/>
</dbReference>
<evidence type="ECO:0000256" key="11">
    <source>
        <dbReference type="RuleBase" id="RU369090"/>
    </source>
</evidence>
<keyword evidence="9" id="KW-0472">Membrane</keyword>
<accession>A0AAV8Q006</accession>
<evidence type="ECO:0000256" key="9">
    <source>
        <dbReference type="ARBA" id="ARBA00023136"/>
    </source>
</evidence>
<comment type="domain">
    <text evidence="11">The RING-type zinc finger domain is responsible for E3 ligase activity.</text>
</comment>
<dbReference type="PROSITE" id="PS00518">
    <property type="entry name" value="ZF_RING_1"/>
    <property type="match status" value="1"/>
</dbReference>
<keyword evidence="11" id="KW-0256">Endoplasmic reticulum</keyword>
<comment type="subcellular location">
    <subcellularLocation>
        <location evidence="2">Endomembrane system</location>
    </subcellularLocation>
    <subcellularLocation>
        <location evidence="11">Endoplasmic reticulum membrane</location>
        <topology evidence="11">Single-pass type IV membrane protein</topology>
    </subcellularLocation>
</comment>
<keyword evidence="5 11" id="KW-0479">Metal-binding</keyword>
<evidence type="ECO:0000256" key="1">
    <source>
        <dbReference type="ARBA" id="ARBA00000900"/>
    </source>
</evidence>
<dbReference type="CDD" id="cd16534">
    <property type="entry name" value="RING-HC_RNF5-like"/>
    <property type="match status" value="1"/>
</dbReference>
<feature type="compositionally biased region" description="Polar residues" evidence="12">
    <location>
        <begin position="107"/>
        <end position="133"/>
    </location>
</feature>